<accession>A0A382R3R8</accession>
<dbReference type="GO" id="GO:0005886">
    <property type="term" value="C:plasma membrane"/>
    <property type="evidence" value="ECO:0007669"/>
    <property type="project" value="UniProtKB-SubCell"/>
</dbReference>
<evidence type="ECO:0000256" key="2">
    <source>
        <dbReference type="ARBA" id="ARBA00022448"/>
    </source>
</evidence>
<feature type="non-terminal residue" evidence="10">
    <location>
        <position position="279"/>
    </location>
</feature>
<dbReference type="PANTHER" id="PTHR11795">
    <property type="entry name" value="BRANCHED-CHAIN AMINO ACID TRANSPORT SYSTEM PERMEASE PROTEIN LIVH"/>
    <property type="match status" value="1"/>
</dbReference>
<evidence type="ECO:0000256" key="5">
    <source>
        <dbReference type="ARBA" id="ARBA00022970"/>
    </source>
</evidence>
<dbReference type="AlphaFoldDB" id="A0A382R3R8"/>
<keyword evidence="4 9" id="KW-0812">Transmembrane</keyword>
<evidence type="ECO:0000256" key="8">
    <source>
        <dbReference type="ARBA" id="ARBA00037998"/>
    </source>
</evidence>
<keyword evidence="2" id="KW-0813">Transport</keyword>
<feature type="transmembrane region" description="Helical" evidence="9">
    <location>
        <begin position="218"/>
        <end position="238"/>
    </location>
</feature>
<dbReference type="InterPro" id="IPR001851">
    <property type="entry name" value="ABC_transp_permease"/>
</dbReference>
<reference evidence="10" key="1">
    <citation type="submission" date="2018-05" db="EMBL/GenBank/DDBJ databases">
        <authorList>
            <person name="Lanie J.A."/>
            <person name="Ng W.-L."/>
            <person name="Kazmierczak K.M."/>
            <person name="Andrzejewski T.M."/>
            <person name="Davidsen T.M."/>
            <person name="Wayne K.J."/>
            <person name="Tettelin H."/>
            <person name="Glass J.I."/>
            <person name="Rusch D."/>
            <person name="Podicherti R."/>
            <person name="Tsui H.-C.T."/>
            <person name="Winkler M.E."/>
        </authorList>
    </citation>
    <scope>NUCLEOTIDE SEQUENCE</scope>
</reference>
<feature type="transmembrane region" description="Helical" evidence="9">
    <location>
        <begin position="148"/>
        <end position="166"/>
    </location>
</feature>
<dbReference type="EMBL" id="UINC01118577">
    <property type="protein sequence ID" value="SVC91795.1"/>
    <property type="molecule type" value="Genomic_DNA"/>
</dbReference>
<feature type="transmembrane region" description="Helical" evidence="9">
    <location>
        <begin position="78"/>
        <end position="98"/>
    </location>
</feature>
<sequence>MPRGWRRFAIAVLFFVDATLLGLLHGQGILNQIDQILGNGLPNDLVWILQIVEAISAGFAFVKIIFDDIKPGMARNVAIALSPLLLLLIVFFTLEILLQGLDSRASIVLDMVSIGTNTLIWSSTYLAIALGLTLTYKVQRYGNFAQSEFFMVGMFLAMVIAWSDYYSPIYEAPADGVIAWSLLLRVLVFAFVCTGLVGVMIDILVYRGFRLRKATPQVMMIASLGIALILRAIFFLRFGSSRNIFEPDGDIRISNMSWKIPTQKLKINLGNRDLRASED</sequence>
<protein>
    <submittedName>
        <fullName evidence="10">Uncharacterized protein</fullName>
    </submittedName>
</protein>
<dbReference type="GO" id="GO:0022857">
    <property type="term" value="F:transmembrane transporter activity"/>
    <property type="evidence" value="ECO:0007669"/>
    <property type="project" value="InterPro"/>
</dbReference>
<evidence type="ECO:0000313" key="10">
    <source>
        <dbReference type="EMBL" id="SVC91795.1"/>
    </source>
</evidence>
<keyword evidence="6 9" id="KW-1133">Transmembrane helix</keyword>
<feature type="transmembrane region" description="Helical" evidence="9">
    <location>
        <begin position="45"/>
        <end position="66"/>
    </location>
</feature>
<feature type="transmembrane region" description="Helical" evidence="9">
    <location>
        <begin position="178"/>
        <end position="206"/>
    </location>
</feature>
<keyword evidence="5" id="KW-0029">Amino-acid transport</keyword>
<proteinExistence type="inferred from homology"/>
<dbReference type="Pfam" id="PF02653">
    <property type="entry name" value="BPD_transp_2"/>
    <property type="match status" value="1"/>
</dbReference>
<evidence type="ECO:0000256" key="7">
    <source>
        <dbReference type="ARBA" id="ARBA00023136"/>
    </source>
</evidence>
<keyword evidence="7 9" id="KW-0472">Membrane</keyword>
<dbReference type="InterPro" id="IPR052157">
    <property type="entry name" value="BCAA_transport_permease"/>
</dbReference>
<dbReference type="PANTHER" id="PTHR11795:SF445">
    <property type="entry name" value="AMINO ACID ABC TRANSPORTER PERMEASE PROTEIN"/>
    <property type="match status" value="1"/>
</dbReference>
<evidence type="ECO:0000256" key="1">
    <source>
        <dbReference type="ARBA" id="ARBA00004651"/>
    </source>
</evidence>
<organism evidence="10">
    <name type="scientific">marine metagenome</name>
    <dbReference type="NCBI Taxonomy" id="408172"/>
    <lineage>
        <taxon>unclassified sequences</taxon>
        <taxon>metagenomes</taxon>
        <taxon>ecological metagenomes</taxon>
    </lineage>
</organism>
<name>A0A382R3R8_9ZZZZ</name>
<keyword evidence="3" id="KW-1003">Cell membrane</keyword>
<evidence type="ECO:0000256" key="4">
    <source>
        <dbReference type="ARBA" id="ARBA00022692"/>
    </source>
</evidence>
<evidence type="ECO:0000256" key="9">
    <source>
        <dbReference type="SAM" id="Phobius"/>
    </source>
</evidence>
<comment type="subcellular location">
    <subcellularLocation>
        <location evidence="1">Cell membrane</location>
        <topology evidence="1">Multi-pass membrane protein</topology>
    </subcellularLocation>
</comment>
<evidence type="ECO:0000256" key="6">
    <source>
        <dbReference type="ARBA" id="ARBA00022989"/>
    </source>
</evidence>
<comment type="similarity">
    <text evidence="8">Belongs to the binding-protein-dependent transport system permease family. LivHM subfamily.</text>
</comment>
<feature type="transmembrane region" description="Helical" evidence="9">
    <location>
        <begin position="118"/>
        <end position="136"/>
    </location>
</feature>
<evidence type="ECO:0000256" key="3">
    <source>
        <dbReference type="ARBA" id="ARBA00022475"/>
    </source>
</evidence>
<dbReference type="GO" id="GO:0006865">
    <property type="term" value="P:amino acid transport"/>
    <property type="evidence" value="ECO:0007669"/>
    <property type="project" value="UniProtKB-KW"/>
</dbReference>
<gene>
    <name evidence="10" type="ORF">METZ01_LOCUS344649</name>
</gene>